<dbReference type="STRING" id="53376.BST25_02080"/>
<evidence type="ECO:0000256" key="3">
    <source>
        <dbReference type="ARBA" id="ARBA00022777"/>
    </source>
</evidence>
<dbReference type="RefSeq" id="WP_083072309.1">
    <property type="nucleotide sequence ID" value="NZ_AP022615.1"/>
</dbReference>
<evidence type="ECO:0000256" key="2">
    <source>
        <dbReference type="ARBA" id="ARBA00022679"/>
    </source>
</evidence>
<evidence type="ECO:0000259" key="5">
    <source>
        <dbReference type="Pfam" id="PF13657"/>
    </source>
</evidence>
<organism evidence="6 7">
    <name type="scientific">Mycobacterium heidelbergense</name>
    <dbReference type="NCBI Taxonomy" id="53376"/>
    <lineage>
        <taxon>Bacteria</taxon>
        <taxon>Bacillati</taxon>
        <taxon>Actinomycetota</taxon>
        <taxon>Actinomycetes</taxon>
        <taxon>Mycobacteriales</taxon>
        <taxon>Mycobacteriaceae</taxon>
        <taxon>Mycobacterium</taxon>
        <taxon>Mycobacterium simiae complex</taxon>
    </lineage>
</organism>
<dbReference type="InterPro" id="IPR052028">
    <property type="entry name" value="HipA_Ser/Thr_kinase"/>
</dbReference>
<comment type="similarity">
    <text evidence="1">Belongs to the HipA Ser/Thr kinase family.</text>
</comment>
<feature type="domain" description="HipA N-terminal subdomain 1" evidence="5">
    <location>
        <begin position="6"/>
        <end position="105"/>
    </location>
</feature>
<feature type="domain" description="HipA-like C-terminal" evidence="4">
    <location>
        <begin position="153"/>
        <end position="386"/>
    </location>
</feature>
<dbReference type="InterPro" id="IPR012893">
    <property type="entry name" value="HipA-like_C"/>
</dbReference>
<sequence>MASRELQVYLDGTPAGTVTQSSQGTLGFSYDDTYVGAVEPTPLSLSLPIQANRHRDKAIRTYLEGLLPDSEGVRQRWGRQYHASPNNPFALLAHVGRDAAGAVQILPPDVDATDARSRSGDIQWLSEADLADLVEELAVHQNDWDPGRFGGQWSLAGAQPKVALFRDPASGQFGIPRDSTPTTVILKPALVRYAQHHINEALCLHAAREAGLLAAESELMQIGDTQVLVSTRYDRLHDETGWHRVHQEDMCQSLPVHPSLKYQSDGRPGVGDIADLLNRLPIEDRDVNAKRFFKALAYNVLIGGTDAHAKNYSLVLIGSRAQVSPLYDVASAAPYDHHERLGSSMKIGDHWKMLDVTSSDWRKIGRRLGIPGDEGVAWVDELRAELPGAFERAVRSLPSTVEVEAARMAERIVQHVVGTWKPNVDRVVTRANQSMCDLPPDATSTAFV</sequence>
<dbReference type="EMBL" id="MVHR01000002">
    <property type="protein sequence ID" value="ORA76347.1"/>
    <property type="molecule type" value="Genomic_DNA"/>
</dbReference>
<evidence type="ECO:0000313" key="6">
    <source>
        <dbReference type="EMBL" id="ORA76347.1"/>
    </source>
</evidence>
<dbReference type="Proteomes" id="UP000192566">
    <property type="component" value="Unassembled WGS sequence"/>
</dbReference>
<evidence type="ECO:0000256" key="1">
    <source>
        <dbReference type="ARBA" id="ARBA00010164"/>
    </source>
</evidence>
<proteinExistence type="inferred from homology"/>
<dbReference type="Gene3D" id="1.10.1070.20">
    <property type="match status" value="1"/>
</dbReference>
<dbReference type="CDD" id="cd17808">
    <property type="entry name" value="HipA_Ec_like"/>
    <property type="match status" value="1"/>
</dbReference>
<dbReference type="InterPro" id="IPR017508">
    <property type="entry name" value="HipA_N1"/>
</dbReference>
<dbReference type="OrthoDB" id="3182374at2"/>
<keyword evidence="3" id="KW-0418">Kinase</keyword>
<dbReference type="Pfam" id="PF07804">
    <property type="entry name" value="HipA_C"/>
    <property type="match status" value="1"/>
</dbReference>
<name>A0A1X0DVG6_MYCHE</name>
<keyword evidence="2" id="KW-0808">Transferase</keyword>
<accession>A0A1X0DVG6</accession>
<reference evidence="6 7" key="1">
    <citation type="submission" date="2017-02" db="EMBL/GenBank/DDBJ databases">
        <title>The new phylogeny of genus Mycobacterium.</title>
        <authorList>
            <person name="Tortoli E."/>
            <person name="Trovato A."/>
            <person name="Cirillo D.M."/>
        </authorList>
    </citation>
    <scope>NUCLEOTIDE SEQUENCE [LARGE SCALE GENOMIC DNA]</scope>
    <source>
        <strain evidence="6 7">DSM 44471</strain>
    </source>
</reference>
<dbReference type="NCBIfam" id="TIGR03071">
    <property type="entry name" value="couple_hipA"/>
    <property type="match status" value="1"/>
</dbReference>
<dbReference type="PANTHER" id="PTHR37419:SF1">
    <property type="entry name" value="SERINE_THREONINE-PROTEIN KINASE TOXIN HIPA"/>
    <property type="match status" value="1"/>
</dbReference>
<protein>
    <submittedName>
        <fullName evidence="6">Uncharacterized protein</fullName>
    </submittedName>
</protein>
<dbReference type="GO" id="GO:0004674">
    <property type="term" value="F:protein serine/threonine kinase activity"/>
    <property type="evidence" value="ECO:0007669"/>
    <property type="project" value="TreeGrafter"/>
</dbReference>
<keyword evidence="7" id="KW-1185">Reference proteome</keyword>
<evidence type="ECO:0000313" key="7">
    <source>
        <dbReference type="Proteomes" id="UP000192566"/>
    </source>
</evidence>
<dbReference type="Pfam" id="PF13657">
    <property type="entry name" value="Couple_hipA"/>
    <property type="match status" value="1"/>
</dbReference>
<dbReference type="GO" id="GO:0005829">
    <property type="term" value="C:cytosol"/>
    <property type="evidence" value="ECO:0007669"/>
    <property type="project" value="TreeGrafter"/>
</dbReference>
<dbReference type="AlphaFoldDB" id="A0A1X0DVG6"/>
<dbReference type="PANTHER" id="PTHR37419">
    <property type="entry name" value="SERINE/THREONINE-PROTEIN KINASE TOXIN HIPA"/>
    <property type="match status" value="1"/>
</dbReference>
<evidence type="ECO:0000259" key="4">
    <source>
        <dbReference type="Pfam" id="PF07804"/>
    </source>
</evidence>
<comment type="caution">
    <text evidence="6">The sequence shown here is derived from an EMBL/GenBank/DDBJ whole genome shotgun (WGS) entry which is preliminary data.</text>
</comment>
<gene>
    <name evidence="6" type="ORF">BST25_02080</name>
</gene>